<dbReference type="Pfam" id="PF00107">
    <property type="entry name" value="ADH_zinc_N"/>
    <property type="match status" value="1"/>
</dbReference>
<dbReference type="OMA" id="WEMVFTR"/>
<dbReference type="SUPFAM" id="SSF51735">
    <property type="entry name" value="NAD(P)-binding Rossmann-fold domains"/>
    <property type="match status" value="1"/>
</dbReference>
<evidence type="ECO:0000313" key="2">
    <source>
        <dbReference type="EMBL" id="EKM79020.1"/>
    </source>
</evidence>
<dbReference type="SUPFAM" id="SSF50129">
    <property type="entry name" value="GroES-like"/>
    <property type="match status" value="1"/>
</dbReference>
<sequence>MALPKEHKALYLDSKHASFAISNNATPKPGPGQLLIKVKAAGLNPIDWKVQNYGIFVQDYPTILGIDIAGDVSDVGKGVEGFANGDRVITHGIFGITSGGFQEYVLGLPTHTAKVPSNISYDQAGALPSTVGAAYLGLYNIKPDGLGFTTPLDDNGRGKYNDVPLLILGGATNVGQYAIQFAKLSGFMPIITTASLRHEDHLKTLGAHKVIDRHASYEILRQEVFATTSQPIEYILDAVSIPQTQQMAYDILAPGGQLQLVQAPEISPCTEKTIGFTKGLRSLPENKEAFTTLYNHLTELLQNGLIKPVRVEVIPGGLAGVSSGLERLANDQISGVKLIVHPDQTV</sequence>
<dbReference type="Gene3D" id="3.90.180.10">
    <property type="entry name" value="Medium-chain alcohol dehydrogenases, catalytic domain"/>
    <property type="match status" value="1"/>
</dbReference>
<dbReference type="Pfam" id="PF08240">
    <property type="entry name" value="ADH_N"/>
    <property type="match status" value="1"/>
</dbReference>
<dbReference type="InParanoid" id="K5XV48"/>
<evidence type="ECO:0000259" key="1">
    <source>
        <dbReference type="SMART" id="SM00829"/>
    </source>
</evidence>
<dbReference type="InterPro" id="IPR047122">
    <property type="entry name" value="Trans-enoyl_RdTase-like"/>
</dbReference>
<protein>
    <recommendedName>
        <fullName evidence="1">Enoyl reductase (ER) domain-containing protein</fullName>
    </recommendedName>
</protein>
<feature type="domain" description="Enoyl reductase (ER)" evidence="1">
    <location>
        <begin position="14"/>
        <end position="340"/>
    </location>
</feature>
<dbReference type="EMBL" id="JH971391">
    <property type="protein sequence ID" value="EKM79020.1"/>
    <property type="molecule type" value="Genomic_DNA"/>
</dbReference>
<dbReference type="SMART" id="SM00829">
    <property type="entry name" value="PKS_ER"/>
    <property type="match status" value="1"/>
</dbReference>
<dbReference type="OrthoDB" id="3233595at2759"/>
<dbReference type="PANTHER" id="PTHR45348">
    <property type="entry name" value="HYPOTHETICAL OXIDOREDUCTASE (EUROFUNG)"/>
    <property type="match status" value="1"/>
</dbReference>
<evidence type="ECO:0000313" key="3">
    <source>
        <dbReference type="Proteomes" id="UP000008493"/>
    </source>
</evidence>
<keyword evidence="3" id="KW-1185">Reference proteome</keyword>
<dbReference type="InterPro" id="IPR036291">
    <property type="entry name" value="NAD(P)-bd_dom_sf"/>
</dbReference>
<reference evidence="3" key="1">
    <citation type="journal article" date="2012" name="Proc. Natl. Acad. Sci. U.S.A.">
        <title>Genome sequence of the button mushroom Agaricus bisporus reveals mechanisms governing adaptation to a humic-rich ecological niche.</title>
        <authorList>
            <person name="Morin E."/>
            <person name="Kohler A."/>
            <person name="Baker A.R."/>
            <person name="Foulongne-Oriol M."/>
            <person name="Lombard V."/>
            <person name="Nagy L.G."/>
            <person name="Ohm R.A."/>
            <person name="Patyshakuliyeva A."/>
            <person name="Brun A."/>
            <person name="Aerts A.L."/>
            <person name="Bailey A.M."/>
            <person name="Billette C."/>
            <person name="Coutinho P.M."/>
            <person name="Deakin G."/>
            <person name="Doddapaneni H."/>
            <person name="Floudas D."/>
            <person name="Grimwood J."/>
            <person name="Hilden K."/>
            <person name="Kuees U."/>
            <person name="LaButti K.M."/>
            <person name="Lapidus A."/>
            <person name="Lindquist E.A."/>
            <person name="Lucas S.M."/>
            <person name="Murat C."/>
            <person name="Riley R.W."/>
            <person name="Salamov A.A."/>
            <person name="Schmutz J."/>
            <person name="Subramanian V."/>
            <person name="Woesten H.A.B."/>
            <person name="Xu J."/>
            <person name="Eastwood D.C."/>
            <person name="Foster G.D."/>
            <person name="Sonnenberg A.S."/>
            <person name="Cullen D."/>
            <person name="de Vries R.P."/>
            <person name="Lundell T."/>
            <person name="Hibbett D.S."/>
            <person name="Henrissat B."/>
            <person name="Burton K.S."/>
            <person name="Kerrigan R.W."/>
            <person name="Challen M.P."/>
            <person name="Grigoriev I.V."/>
            <person name="Martin F."/>
        </authorList>
    </citation>
    <scope>NUCLEOTIDE SEQUENCE [LARGE SCALE GENOMIC DNA]</scope>
    <source>
        <strain evidence="3">JB137-S8 / ATCC MYA-4627 / FGSC 10392</strain>
    </source>
</reference>
<dbReference type="GO" id="GO:0016651">
    <property type="term" value="F:oxidoreductase activity, acting on NAD(P)H"/>
    <property type="evidence" value="ECO:0007669"/>
    <property type="project" value="InterPro"/>
</dbReference>
<dbReference type="AlphaFoldDB" id="K5XV48"/>
<dbReference type="eggNOG" id="KOG1198">
    <property type="taxonomic scope" value="Eukaryota"/>
</dbReference>
<dbReference type="InterPro" id="IPR011032">
    <property type="entry name" value="GroES-like_sf"/>
</dbReference>
<name>K5XV48_AGABU</name>
<accession>K5XV48</accession>
<dbReference type="RefSeq" id="XP_007330444.1">
    <property type="nucleotide sequence ID" value="XM_007330382.1"/>
</dbReference>
<organism evidence="2 3">
    <name type="scientific">Agaricus bisporus var. burnettii (strain JB137-S8 / ATCC MYA-4627 / FGSC 10392)</name>
    <name type="common">White button mushroom</name>
    <dbReference type="NCBI Taxonomy" id="597362"/>
    <lineage>
        <taxon>Eukaryota</taxon>
        <taxon>Fungi</taxon>
        <taxon>Dikarya</taxon>
        <taxon>Basidiomycota</taxon>
        <taxon>Agaricomycotina</taxon>
        <taxon>Agaricomycetes</taxon>
        <taxon>Agaricomycetidae</taxon>
        <taxon>Agaricales</taxon>
        <taxon>Agaricineae</taxon>
        <taxon>Agaricaceae</taxon>
        <taxon>Agaricus</taxon>
    </lineage>
</organism>
<dbReference type="InterPro" id="IPR013149">
    <property type="entry name" value="ADH-like_C"/>
</dbReference>
<dbReference type="GeneID" id="18831275"/>
<dbReference type="FunCoup" id="K5XV48">
    <property type="interactions" value="10"/>
</dbReference>
<dbReference type="InterPro" id="IPR020843">
    <property type="entry name" value="ER"/>
</dbReference>
<dbReference type="HOGENOM" id="CLU_026673_16_5_1"/>
<dbReference type="PANTHER" id="PTHR45348:SF2">
    <property type="entry name" value="ZINC-TYPE ALCOHOL DEHYDROGENASE-LIKE PROTEIN C2E1P3.01"/>
    <property type="match status" value="1"/>
</dbReference>
<gene>
    <name evidence="2" type="ORF">AGABI1DRAFT_75600</name>
</gene>
<proteinExistence type="predicted"/>
<dbReference type="Gene3D" id="3.40.50.720">
    <property type="entry name" value="NAD(P)-binding Rossmann-like Domain"/>
    <property type="match status" value="1"/>
</dbReference>
<dbReference type="InterPro" id="IPR013154">
    <property type="entry name" value="ADH-like_N"/>
</dbReference>
<dbReference type="KEGG" id="abp:AGABI1DRAFT75600"/>
<dbReference type="Proteomes" id="UP000008493">
    <property type="component" value="Unassembled WGS sequence"/>
</dbReference>
<dbReference type="CDD" id="cd08249">
    <property type="entry name" value="enoyl_reductase_like"/>
    <property type="match status" value="1"/>
</dbReference>